<dbReference type="RefSeq" id="WP_207047983.1">
    <property type="nucleotide sequence ID" value="NZ_JAFIMU010000002.1"/>
</dbReference>
<keyword evidence="2" id="KW-1185">Reference proteome</keyword>
<name>A0ABS3D367_9BACT</name>
<evidence type="ECO:0000313" key="1">
    <source>
        <dbReference type="EMBL" id="MBN8226086.1"/>
    </source>
</evidence>
<accession>A0ABS3D367</accession>
<sequence>MATIRYLEAMFGLGPEQEHIAVPAKAGVKLKEMVDDLLGTDDMIAIYIPEGTDDVYQNEGQRGRVVGAVKLLQMPANRTVDNYFFNDLLTRERRWPIGWPCQVVYFPPNNAGPLLRNLVDLIHGPGNFQPFVGGLQHGPKKLDLKMAKRLLEELSPFPVR</sequence>
<dbReference type="EMBL" id="JAFIMU010000002">
    <property type="protein sequence ID" value="MBN8226086.1"/>
    <property type="molecule type" value="Genomic_DNA"/>
</dbReference>
<reference evidence="1 2" key="1">
    <citation type="submission" date="2021-02" db="EMBL/GenBank/DDBJ databases">
        <title>De Novo genome assembly of isolated myxobacteria.</title>
        <authorList>
            <person name="Stevens D.C."/>
        </authorList>
    </citation>
    <scope>NUCLEOTIDE SEQUENCE [LARGE SCALE GENOMIC DNA]</scope>
    <source>
        <strain evidence="1 2">ATCC 29039</strain>
    </source>
</reference>
<proteinExistence type="predicted"/>
<protein>
    <submittedName>
        <fullName evidence="1">Uncharacterized protein</fullName>
    </submittedName>
</protein>
<dbReference type="Proteomes" id="UP000664052">
    <property type="component" value="Unassembled WGS sequence"/>
</dbReference>
<evidence type="ECO:0000313" key="2">
    <source>
        <dbReference type="Proteomes" id="UP000664052"/>
    </source>
</evidence>
<organism evidence="1 2">
    <name type="scientific">Corallococcus macrosporus</name>
    <dbReference type="NCBI Taxonomy" id="35"/>
    <lineage>
        <taxon>Bacteria</taxon>
        <taxon>Pseudomonadati</taxon>
        <taxon>Myxococcota</taxon>
        <taxon>Myxococcia</taxon>
        <taxon>Myxococcales</taxon>
        <taxon>Cystobacterineae</taxon>
        <taxon>Myxococcaceae</taxon>
        <taxon>Corallococcus</taxon>
    </lineage>
</organism>
<comment type="caution">
    <text evidence="1">The sequence shown here is derived from an EMBL/GenBank/DDBJ whole genome shotgun (WGS) entry which is preliminary data.</text>
</comment>
<gene>
    <name evidence="1" type="ORF">JYK02_01020</name>
</gene>